<dbReference type="Proteomes" id="UP000639396">
    <property type="component" value="Unassembled WGS sequence"/>
</dbReference>
<proteinExistence type="predicted"/>
<accession>A0A927C4N3</accession>
<dbReference type="RefSeq" id="WP_190925135.1">
    <property type="nucleotide sequence ID" value="NZ_JACXJA010000005.1"/>
</dbReference>
<reference evidence="1" key="1">
    <citation type="submission" date="2020-09" db="EMBL/GenBank/DDBJ databases">
        <title>A novel bacterium of genus Paenibacillus, isolated from South China Sea.</title>
        <authorList>
            <person name="Huang H."/>
            <person name="Mo K."/>
            <person name="Hu Y."/>
        </authorList>
    </citation>
    <scope>NUCLEOTIDE SEQUENCE</scope>
    <source>
        <strain evidence="1">IB182363</strain>
    </source>
</reference>
<evidence type="ECO:0000313" key="1">
    <source>
        <dbReference type="EMBL" id="MBD2861269.1"/>
    </source>
</evidence>
<evidence type="ECO:0000313" key="2">
    <source>
        <dbReference type="Proteomes" id="UP000639396"/>
    </source>
</evidence>
<sequence length="376" mass="43800">MNLADMLCYADIQQLSNIASTYECECNGHSKNDLIQSILSRVSRRDVFERQVSTLSTEDIRFLNSLVFEKRELFSLEELMARAQQSNYDSPGDGRNPREMIAQFKHRGWLFNGYSQSTKYLFQLPVDLKRRFTDTMALSFGQNLNYADEPSVYRDEHKLIVDDIAHFLHYTFHEEVVLTGDGSIYKRNLHQLLDRMAVKEEPVTKGGWRFGYGRKFRDLPSRFSLIYDYCYYQDLLLEQPGRLELTDKAKLSVMEGRREDLSEVYRFWLKLYKGPIPNLQSLVYWIGKLADDWVSASSLGSVLCKLIRPFYYDSPEAIYDQRILQMLMHLGVIRIGEDEQEGKTIAVTRLGQSLISGTYVSDEETIPIEFDNMTLH</sequence>
<comment type="caution">
    <text evidence="1">The sequence shown here is derived from an EMBL/GenBank/DDBJ whole genome shotgun (WGS) entry which is preliminary data.</text>
</comment>
<gene>
    <name evidence="1" type="ORF">IDH45_04605</name>
</gene>
<dbReference type="EMBL" id="JACXJA010000005">
    <property type="protein sequence ID" value="MBD2861269.1"/>
    <property type="molecule type" value="Genomic_DNA"/>
</dbReference>
<keyword evidence="2" id="KW-1185">Reference proteome</keyword>
<dbReference type="AlphaFoldDB" id="A0A927C4N3"/>
<protein>
    <recommendedName>
        <fullName evidence="3">Helicase XPB/Ssl2 N-terminal domain-containing protein</fullName>
    </recommendedName>
</protein>
<organism evidence="1 2">
    <name type="scientific">Paenibacillus oceani</name>
    <dbReference type="NCBI Taxonomy" id="2772510"/>
    <lineage>
        <taxon>Bacteria</taxon>
        <taxon>Bacillati</taxon>
        <taxon>Bacillota</taxon>
        <taxon>Bacilli</taxon>
        <taxon>Bacillales</taxon>
        <taxon>Paenibacillaceae</taxon>
        <taxon>Paenibacillus</taxon>
    </lineage>
</organism>
<name>A0A927C4N3_9BACL</name>
<evidence type="ECO:0008006" key="3">
    <source>
        <dbReference type="Google" id="ProtNLM"/>
    </source>
</evidence>